<name>A0AAV9K0X0_9PEZI</name>
<evidence type="ECO:0000313" key="4">
    <source>
        <dbReference type="Proteomes" id="UP001324427"/>
    </source>
</evidence>
<feature type="region of interest" description="Disordered" evidence="1">
    <location>
        <begin position="1"/>
        <end position="38"/>
    </location>
</feature>
<evidence type="ECO:0008006" key="5">
    <source>
        <dbReference type="Google" id="ProtNLM"/>
    </source>
</evidence>
<comment type="caution">
    <text evidence="3">The sequence shown here is derived from an EMBL/GenBank/DDBJ whole genome shotgun (WGS) entry which is preliminary data.</text>
</comment>
<dbReference type="InterPro" id="IPR021369">
    <property type="entry name" value="DUF2985"/>
</dbReference>
<accession>A0AAV9K0X0</accession>
<gene>
    <name evidence="3" type="ORF">LTR36_000123</name>
</gene>
<keyword evidence="2" id="KW-0472">Membrane</keyword>
<dbReference type="Proteomes" id="UP001324427">
    <property type="component" value="Unassembled WGS sequence"/>
</dbReference>
<dbReference type="PANTHER" id="PTHR35872">
    <property type="entry name" value="INTEGRAL MEMBRANE PROTEIN (AFU_ORTHOLOGUE AFUA_5G07110)"/>
    <property type="match status" value="1"/>
</dbReference>
<feature type="compositionally biased region" description="Polar residues" evidence="1">
    <location>
        <begin position="176"/>
        <end position="185"/>
    </location>
</feature>
<dbReference type="PANTHER" id="PTHR35872:SF2">
    <property type="entry name" value="INTEGRAL MEMBRANE PROTEIN (AFU_ORTHOLOGUE AFUA_5G07110)"/>
    <property type="match status" value="1"/>
</dbReference>
<evidence type="ECO:0000313" key="3">
    <source>
        <dbReference type="EMBL" id="KAK4550544.1"/>
    </source>
</evidence>
<keyword evidence="2" id="KW-1133">Transmembrane helix</keyword>
<feature type="transmembrane region" description="Helical" evidence="2">
    <location>
        <begin position="396"/>
        <end position="414"/>
    </location>
</feature>
<sequence>MGTITEGQRLPQTQETPFYEASETPRPLTPSIYTQTPAQTPGLDRIVTAAPAMENAGEVAQRSRGLRRFRTNTSASRGFGHGQLAHDEYDTDVVDLLDLIDPEVRTIGTLTNVQNSLFVPDLGGFFNRRPTYELTPRNTDIEMKPRTRAGTRTAQRPANGRLPTIKQDPSSPGIEMQSQGQRRTSITSQLSDSHYAVLPHGVDLEDWTKEDVEDLNDHVRHMMHSRRAGFRRSMQGFRKYVAKPLGLFVFVYATLVTLFGAAWVFCLIGWIYIGGEQQYFINVIDNVLVALFALMGDGLAPFRMVDTYHMCFIAHYHHLTWRLRREKSMPGLVDHNDLPDRRVDNEQAEDIIAKEETAEFSVLSPRQQRRLQYHQAKFSKAHTFYKPHETTTHHAFPLRLMIAAVVLLDCHSMFQVALGSCTWSIDYRDRPQALTATILSCSITCNIVAGIIITIGDHRTRKKDVLERLFRQGLTEEAIRHIQKKHTMQEEVGGADMDESPVDGHPTAVATGLDFDKESGTGSSLARPAPGTHKEV</sequence>
<evidence type="ECO:0000256" key="2">
    <source>
        <dbReference type="SAM" id="Phobius"/>
    </source>
</evidence>
<keyword evidence="4" id="KW-1185">Reference proteome</keyword>
<protein>
    <recommendedName>
        <fullName evidence="5">Integral membrane protein</fullName>
    </recommendedName>
</protein>
<feature type="transmembrane region" description="Helical" evidence="2">
    <location>
        <begin position="245"/>
        <end position="273"/>
    </location>
</feature>
<keyword evidence="2" id="KW-0812">Transmembrane</keyword>
<feature type="region of interest" description="Disordered" evidence="1">
    <location>
        <begin position="148"/>
        <end position="185"/>
    </location>
</feature>
<feature type="transmembrane region" description="Helical" evidence="2">
    <location>
        <begin position="434"/>
        <end position="455"/>
    </location>
</feature>
<evidence type="ECO:0000256" key="1">
    <source>
        <dbReference type="SAM" id="MobiDB-lite"/>
    </source>
</evidence>
<dbReference type="EMBL" id="JAVFHQ010000001">
    <property type="protein sequence ID" value="KAK4550544.1"/>
    <property type="molecule type" value="Genomic_DNA"/>
</dbReference>
<dbReference type="Pfam" id="PF11204">
    <property type="entry name" value="DUF2985"/>
    <property type="match status" value="1"/>
</dbReference>
<proteinExistence type="predicted"/>
<reference evidence="3 4" key="1">
    <citation type="submission" date="2021-11" db="EMBL/GenBank/DDBJ databases">
        <title>Black yeast isolated from Biological Soil Crust.</title>
        <authorList>
            <person name="Kurbessoian T."/>
        </authorList>
    </citation>
    <scope>NUCLEOTIDE SEQUENCE [LARGE SCALE GENOMIC DNA]</scope>
    <source>
        <strain evidence="3 4">CCFEE 5522</strain>
    </source>
</reference>
<dbReference type="AlphaFoldDB" id="A0AAV9K0X0"/>
<organism evidence="3 4">
    <name type="scientific">Oleoguttula mirabilis</name>
    <dbReference type="NCBI Taxonomy" id="1507867"/>
    <lineage>
        <taxon>Eukaryota</taxon>
        <taxon>Fungi</taxon>
        <taxon>Dikarya</taxon>
        <taxon>Ascomycota</taxon>
        <taxon>Pezizomycotina</taxon>
        <taxon>Dothideomycetes</taxon>
        <taxon>Dothideomycetidae</taxon>
        <taxon>Mycosphaerellales</taxon>
        <taxon>Teratosphaeriaceae</taxon>
        <taxon>Oleoguttula</taxon>
    </lineage>
</organism>
<feature type="transmembrane region" description="Helical" evidence="2">
    <location>
        <begin position="279"/>
        <end position="300"/>
    </location>
</feature>
<feature type="region of interest" description="Disordered" evidence="1">
    <location>
        <begin position="501"/>
        <end position="536"/>
    </location>
</feature>